<dbReference type="EMBL" id="VCGU01000008">
    <property type="protein sequence ID" value="TRY72334.1"/>
    <property type="molecule type" value="Genomic_DNA"/>
</dbReference>
<dbReference type="AlphaFoldDB" id="A0A553P3S1"/>
<accession>A0A553P3S1</accession>
<keyword evidence="2" id="KW-1185">Reference proteome</keyword>
<evidence type="ECO:0000313" key="1">
    <source>
        <dbReference type="EMBL" id="TRY72334.1"/>
    </source>
</evidence>
<comment type="caution">
    <text evidence="1">The sequence shown here is derived from an EMBL/GenBank/DDBJ whole genome shotgun (WGS) entry which is preliminary data.</text>
</comment>
<sequence length="73" mass="8846">MERVANPQDLDNIFWLLIIFPQRLHHVFVDVRSILEHGRQQMAVIHCNWQGTEEIKVQDDFRRDEREKKSSDM</sequence>
<evidence type="ECO:0000313" key="2">
    <source>
        <dbReference type="Proteomes" id="UP000318571"/>
    </source>
</evidence>
<name>A0A553P3S1_TIGCA</name>
<organism evidence="1 2">
    <name type="scientific">Tigriopus californicus</name>
    <name type="common">Marine copepod</name>
    <dbReference type="NCBI Taxonomy" id="6832"/>
    <lineage>
        <taxon>Eukaryota</taxon>
        <taxon>Metazoa</taxon>
        <taxon>Ecdysozoa</taxon>
        <taxon>Arthropoda</taxon>
        <taxon>Crustacea</taxon>
        <taxon>Multicrustacea</taxon>
        <taxon>Hexanauplia</taxon>
        <taxon>Copepoda</taxon>
        <taxon>Harpacticoida</taxon>
        <taxon>Harpacticidae</taxon>
        <taxon>Tigriopus</taxon>
    </lineage>
</organism>
<dbReference type="Proteomes" id="UP000318571">
    <property type="component" value="Chromosome 7"/>
</dbReference>
<proteinExistence type="predicted"/>
<gene>
    <name evidence="1" type="ORF">TCAL_16150</name>
</gene>
<reference evidence="1 2" key="1">
    <citation type="journal article" date="2018" name="Nat. Ecol. Evol.">
        <title>Genomic signatures of mitonuclear coevolution across populations of Tigriopus californicus.</title>
        <authorList>
            <person name="Barreto F.S."/>
            <person name="Watson E.T."/>
            <person name="Lima T.G."/>
            <person name="Willett C.S."/>
            <person name="Edmands S."/>
            <person name="Li W."/>
            <person name="Burton R.S."/>
        </authorList>
    </citation>
    <scope>NUCLEOTIDE SEQUENCE [LARGE SCALE GENOMIC DNA]</scope>
    <source>
        <strain evidence="1 2">San Diego</strain>
    </source>
</reference>
<protein>
    <submittedName>
        <fullName evidence="1">Uncharacterized protein</fullName>
    </submittedName>
</protein>